<keyword evidence="1" id="KW-0812">Transmembrane</keyword>
<reference evidence="2 3" key="1">
    <citation type="submission" date="2024-09" db="EMBL/GenBank/DDBJ databases">
        <title>Genome sequencing and assembly of Phytophthora oleae, isolate VK10A, causative agent of rot of olive drupes.</title>
        <authorList>
            <person name="Conti Taguali S."/>
            <person name="Riolo M."/>
            <person name="La Spada F."/>
            <person name="Cacciola S.O."/>
            <person name="Dionisio G."/>
        </authorList>
    </citation>
    <scope>NUCLEOTIDE SEQUENCE [LARGE SCALE GENOMIC DNA]</scope>
    <source>
        <strain evidence="2 3">VK10A</strain>
    </source>
</reference>
<keyword evidence="1" id="KW-1133">Transmembrane helix</keyword>
<gene>
    <name evidence="2" type="ORF">V7S43_017668</name>
</gene>
<dbReference type="AlphaFoldDB" id="A0ABD3EWI2"/>
<evidence type="ECO:0008006" key="4">
    <source>
        <dbReference type="Google" id="ProtNLM"/>
    </source>
</evidence>
<comment type="caution">
    <text evidence="2">The sequence shown here is derived from an EMBL/GenBank/DDBJ whole genome shotgun (WGS) entry which is preliminary data.</text>
</comment>
<protein>
    <recommendedName>
        <fullName evidence="4">Transmembrane protein</fullName>
    </recommendedName>
</protein>
<evidence type="ECO:0000256" key="1">
    <source>
        <dbReference type="SAM" id="Phobius"/>
    </source>
</evidence>
<keyword evidence="1" id="KW-0472">Membrane</keyword>
<feature type="transmembrane region" description="Helical" evidence="1">
    <location>
        <begin position="72"/>
        <end position="95"/>
    </location>
</feature>
<dbReference type="Proteomes" id="UP001632037">
    <property type="component" value="Unassembled WGS sequence"/>
</dbReference>
<dbReference type="EMBL" id="JBIMZQ010000065">
    <property type="protein sequence ID" value="KAL3657349.1"/>
    <property type="molecule type" value="Genomic_DNA"/>
</dbReference>
<name>A0ABD3EWI2_9STRA</name>
<accession>A0ABD3EWI2</accession>
<organism evidence="2 3">
    <name type="scientific">Phytophthora oleae</name>
    <dbReference type="NCBI Taxonomy" id="2107226"/>
    <lineage>
        <taxon>Eukaryota</taxon>
        <taxon>Sar</taxon>
        <taxon>Stramenopiles</taxon>
        <taxon>Oomycota</taxon>
        <taxon>Peronosporomycetes</taxon>
        <taxon>Peronosporales</taxon>
        <taxon>Peronosporaceae</taxon>
        <taxon>Phytophthora</taxon>
    </lineage>
</organism>
<evidence type="ECO:0000313" key="2">
    <source>
        <dbReference type="EMBL" id="KAL3657349.1"/>
    </source>
</evidence>
<feature type="transmembrane region" description="Helical" evidence="1">
    <location>
        <begin position="101"/>
        <end position="122"/>
    </location>
</feature>
<proteinExistence type="predicted"/>
<sequence>MLETAESTVDVRKRKKRKAQSRYRSLRLRLRAKQTPLQLEDFDDVRYRMEIIPLGDDINDSTVDREALMESVFLALCFLLLLGGCVAVGFASHLIEYSREVLSWLLPMLLLPLAWLLALVMWERRAIAMQSKIATQ</sequence>
<evidence type="ECO:0000313" key="3">
    <source>
        <dbReference type="Proteomes" id="UP001632037"/>
    </source>
</evidence>
<keyword evidence="3" id="KW-1185">Reference proteome</keyword>